<comment type="caution">
    <text evidence="2">The sequence shown here is derived from an EMBL/GenBank/DDBJ whole genome shotgun (WGS) entry which is preliminary data.</text>
</comment>
<dbReference type="EMBL" id="AZHX01000742">
    <property type="protein sequence ID" value="ETX06280.1"/>
    <property type="molecule type" value="Genomic_DNA"/>
</dbReference>
<dbReference type="GO" id="GO:0015288">
    <property type="term" value="F:porin activity"/>
    <property type="evidence" value="ECO:0007669"/>
    <property type="project" value="InterPro"/>
</dbReference>
<dbReference type="PATRIC" id="fig|1429439.4.peg.3062"/>
<name>W4M7X5_9BACT</name>
<evidence type="ECO:0000313" key="3">
    <source>
        <dbReference type="Proteomes" id="UP000019140"/>
    </source>
</evidence>
<dbReference type="Pfam" id="PF13609">
    <property type="entry name" value="Porin_4"/>
    <property type="match status" value="1"/>
</dbReference>
<organism evidence="2 3">
    <name type="scientific">Candidatus Entotheonella gemina</name>
    <dbReference type="NCBI Taxonomy" id="1429439"/>
    <lineage>
        <taxon>Bacteria</taxon>
        <taxon>Pseudomonadati</taxon>
        <taxon>Nitrospinota/Tectimicrobiota group</taxon>
        <taxon>Candidatus Tectimicrobiota</taxon>
        <taxon>Candidatus Entotheonellia</taxon>
        <taxon>Candidatus Entotheonellales</taxon>
        <taxon>Candidatus Entotheonellaceae</taxon>
        <taxon>Candidatus Entotheonella</taxon>
    </lineage>
</organism>
<proteinExistence type="predicted"/>
<reference evidence="2 3" key="1">
    <citation type="journal article" date="2014" name="Nature">
        <title>An environmental bacterial taxon with a large and distinct metabolic repertoire.</title>
        <authorList>
            <person name="Wilson M.C."/>
            <person name="Mori T."/>
            <person name="Ruckert C."/>
            <person name="Uria A.R."/>
            <person name="Helf M.J."/>
            <person name="Takada K."/>
            <person name="Gernert C."/>
            <person name="Steffens U.A."/>
            <person name="Heycke N."/>
            <person name="Schmitt S."/>
            <person name="Rinke C."/>
            <person name="Helfrich E.J."/>
            <person name="Brachmann A.O."/>
            <person name="Gurgui C."/>
            <person name="Wakimoto T."/>
            <person name="Kracht M."/>
            <person name="Crusemann M."/>
            <person name="Hentschel U."/>
            <person name="Abe I."/>
            <person name="Matsunaga S."/>
            <person name="Kalinowski J."/>
            <person name="Takeyama H."/>
            <person name="Piel J."/>
        </authorList>
    </citation>
    <scope>NUCLEOTIDE SEQUENCE [LARGE SCALE GENOMIC DNA]</scope>
    <source>
        <strain evidence="3">TSY2</strain>
    </source>
</reference>
<dbReference type="Gene3D" id="2.40.160.10">
    <property type="entry name" value="Porin"/>
    <property type="match status" value="1"/>
</dbReference>
<keyword evidence="3" id="KW-1185">Reference proteome</keyword>
<gene>
    <name evidence="2" type="ORF">ETSY2_18065</name>
</gene>
<protein>
    <recommendedName>
        <fullName evidence="1">Porin domain-containing protein</fullName>
    </recommendedName>
</protein>
<dbReference type="InterPro" id="IPR023614">
    <property type="entry name" value="Porin_dom_sf"/>
</dbReference>
<dbReference type="Proteomes" id="UP000019140">
    <property type="component" value="Unassembled WGS sequence"/>
</dbReference>
<dbReference type="SUPFAM" id="SSF56935">
    <property type="entry name" value="Porins"/>
    <property type="match status" value="1"/>
</dbReference>
<dbReference type="HOGENOM" id="CLU_037013_1_0_7"/>
<accession>W4M7X5</accession>
<sequence>MVSIVVIGLVLMALGFASAQVKPSQKNVSLELSGQLNRGLLITNDGDDTDFFNVDNDNTSTRFRLVGQYKGNNGFSVGSRLEVQVESNSTADVNQENKIDDDGDFFGLRKAEIWLDSPMGRLSVGQGSTASDGTSEVDLSNTWLVAYSGVADLAAGILFFDDRSNALTDTAVGSAFANFDGLGRNDRIGYDSPAFAGFKLSGSWVTGDDHWDLAARYAGEFGGIKLAAAVAYAKREPTFDSQVAGSISALHTSGFNATFASGFRDIDNSERDPY</sequence>
<evidence type="ECO:0000259" key="1">
    <source>
        <dbReference type="Pfam" id="PF13609"/>
    </source>
</evidence>
<feature type="domain" description="Porin" evidence="1">
    <location>
        <begin position="11"/>
        <end position="248"/>
    </location>
</feature>
<dbReference type="AlphaFoldDB" id="W4M7X5"/>
<dbReference type="GO" id="GO:0016020">
    <property type="term" value="C:membrane"/>
    <property type="evidence" value="ECO:0007669"/>
    <property type="project" value="InterPro"/>
</dbReference>
<evidence type="ECO:0000313" key="2">
    <source>
        <dbReference type="EMBL" id="ETX06280.1"/>
    </source>
</evidence>
<dbReference type="InterPro" id="IPR033900">
    <property type="entry name" value="Gram_neg_porin_domain"/>
</dbReference>